<dbReference type="Pfam" id="PF25758">
    <property type="entry name" value="TPR_IPO11"/>
    <property type="match status" value="1"/>
</dbReference>
<proteinExistence type="predicted"/>
<dbReference type="EMBL" id="KB030660">
    <property type="protein sequence ID" value="ELK12522.1"/>
    <property type="molecule type" value="Genomic_DNA"/>
</dbReference>
<evidence type="ECO:0000259" key="2">
    <source>
        <dbReference type="Pfam" id="PF25758"/>
    </source>
</evidence>
<dbReference type="InterPro" id="IPR058669">
    <property type="entry name" value="TPR_IPO7/11-like"/>
</dbReference>
<feature type="domain" description="Importin-7/11-like TPR repeats" evidence="2">
    <location>
        <begin position="10"/>
        <end position="73"/>
    </location>
</feature>
<evidence type="ECO:0000313" key="3">
    <source>
        <dbReference type="EMBL" id="ELK12522.1"/>
    </source>
</evidence>
<dbReference type="AlphaFoldDB" id="L5KMJ2"/>
<dbReference type="Proteomes" id="UP000010552">
    <property type="component" value="Unassembled WGS sequence"/>
</dbReference>
<dbReference type="STRING" id="9402.L5KMJ2"/>
<evidence type="ECO:0000313" key="4">
    <source>
        <dbReference type="Proteomes" id="UP000010552"/>
    </source>
</evidence>
<accession>L5KMJ2</accession>
<reference evidence="4" key="1">
    <citation type="journal article" date="2013" name="Science">
        <title>Comparative analysis of bat genomes provides insight into the evolution of flight and immunity.</title>
        <authorList>
            <person name="Zhang G."/>
            <person name="Cowled C."/>
            <person name="Shi Z."/>
            <person name="Huang Z."/>
            <person name="Bishop-Lilly K.A."/>
            <person name="Fang X."/>
            <person name="Wynne J.W."/>
            <person name="Xiong Z."/>
            <person name="Baker M.L."/>
            <person name="Zhao W."/>
            <person name="Tachedjian M."/>
            <person name="Zhu Y."/>
            <person name="Zhou P."/>
            <person name="Jiang X."/>
            <person name="Ng J."/>
            <person name="Yang L."/>
            <person name="Wu L."/>
            <person name="Xiao J."/>
            <person name="Feng Y."/>
            <person name="Chen Y."/>
            <person name="Sun X."/>
            <person name="Zhang Y."/>
            <person name="Marsh G.A."/>
            <person name="Crameri G."/>
            <person name="Broder C.C."/>
            <person name="Frey K.G."/>
            <person name="Wang L.F."/>
            <person name="Wang J."/>
        </authorList>
    </citation>
    <scope>NUCLEOTIDE SEQUENCE [LARGE SCALE GENOMIC DNA]</scope>
</reference>
<name>L5KMJ2_PTEAL</name>
<keyword evidence="4" id="KW-1185">Reference proteome</keyword>
<feature type="region of interest" description="Disordered" evidence="1">
    <location>
        <begin position="1"/>
        <end position="26"/>
    </location>
</feature>
<dbReference type="InParanoid" id="L5KMJ2"/>
<feature type="compositionally biased region" description="Basic and acidic residues" evidence="1">
    <location>
        <begin position="1"/>
        <end position="12"/>
    </location>
</feature>
<gene>
    <name evidence="3" type="ORF">PAL_GLEAN10021754</name>
</gene>
<protein>
    <submittedName>
        <fullName evidence="3">Importin-11</fullName>
    </submittedName>
</protein>
<sequence length="82" mass="9500">MLMSHLEEPKVTEDEEPPTEQDKREDMLALKDPVHTVLLQRFIHEKLKTHQELLGEQSFQYLMAAMDTEIVTQGDFTGTESI</sequence>
<evidence type="ECO:0000256" key="1">
    <source>
        <dbReference type="SAM" id="MobiDB-lite"/>
    </source>
</evidence>
<organism evidence="3 4">
    <name type="scientific">Pteropus alecto</name>
    <name type="common">Black flying fox</name>
    <dbReference type="NCBI Taxonomy" id="9402"/>
    <lineage>
        <taxon>Eukaryota</taxon>
        <taxon>Metazoa</taxon>
        <taxon>Chordata</taxon>
        <taxon>Craniata</taxon>
        <taxon>Vertebrata</taxon>
        <taxon>Euteleostomi</taxon>
        <taxon>Mammalia</taxon>
        <taxon>Eutheria</taxon>
        <taxon>Laurasiatheria</taxon>
        <taxon>Chiroptera</taxon>
        <taxon>Yinpterochiroptera</taxon>
        <taxon>Pteropodoidea</taxon>
        <taxon>Pteropodidae</taxon>
        <taxon>Pteropodinae</taxon>
        <taxon>Pteropus</taxon>
    </lineage>
</organism>